<evidence type="ECO:0000259" key="13">
    <source>
        <dbReference type="Pfam" id="PF16192"/>
    </source>
</evidence>
<comment type="subcellular location">
    <subcellularLocation>
        <location evidence="10">Cell membrane</location>
    </subcellularLocation>
    <subcellularLocation>
        <location evidence="1">Endomembrane system</location>
        <topology evidence="1">Multi-pass membrane protein</topology>
    </subcellularLocation>
</comment>
<organism evidence="14 15">
    <name type="scientific">Cellulomonas wangsupingiae</name>
    <dbReference type="NCBI Taxonomy" id="2968085"/>
    <lineage>
        <taxon>Bacteria</taxon>
        <taxon>Bacillati</taxon>
        <taxon>Actinomycetota</taxon>
        <taxon>Actinomycetes</taxon>
        <taxon>Micrococcales</taxon>
        <taxon>Cellulomonadaceae</taxon>
        <taxon>Cellulomonas</taxon>
    </lineage>
</organism>
<dbReference type="InterPro" id="IPR027005">
    <property type="entry name" value="PMT-like"/>
</dbReference>
<evidence type="ECO:0000256" key="1">
    <source>
        <dbReference type="ARBA" id="ARBA00004127"/>
    </source>
</evidence>
<feature type="transmembrane region" description="Helical" evidence="10">
    <location>
        <begin position="493"/>
        <end position="510"/>
    </location>
</feature>
<name>A0ABY5KAJ5_9CELL</name>
<feature type="compositionally biased region" description="Low complexity" evidence="11">
    <location>
        <begin position="27"/>
        <end position="55"/>
    </location>
</feature>
<dbReference type="InterPro" id="IPR032421">
    <property type="entry name" value="PMT_4TMC"/>
</dbReference>
<dbReference type="EMBL" id="CP101989">
    <property type="protein sequence ID" value="UUI65976.1"/>
    <property type="molecule type" value="Genomic_DNA"/>
</dbReference>
<accession>A0ABY5KAJ5</accession>
<feature type="transmembrane region" description="Helical" evidence="10">
    <location>
        <begin position="214"/>
        <end position="235"/>
    </location>
</feature>
<feature type="transmembrane region" description="Helical" evidence="10">
    <location>
        <begin position="268"/>
        <end position="289"/>
    </location>
</feature>
<comment type="function">
    <text evidence="10">Protein O-mannosyltransferase that catalyzes the transfer of a single mannose residue from a polyprenol phospho-mannosyl lipidic donor to the hydroxyl group of selected serine and threonine residues in acceptor proteins.</text>
</comment>
<keyword evidence="7 10" id="KW-1133">Transmembrane helix</keyword>
<dbReference type="PANTHER" id="PTHR10050:SF46">
    <property type="entry name" value="PROTEIN O-MANNOSYL-TRANSFERASE 2"/>
    <property type="match status" value="1"/>
</dbReference>
<evidence type="ECO:0000256" key="3">
    <source>
        <dbReference type="ARBA" id="ARBA00007222"/>
    </source>
</evidence>
<feature type="transmembrane region" description="Helical" evidence="10">
    <location>
        <begin position="516"/>
        <end position="539"/>
    </location>
</feature>
<keyword evidence="5 10" id="KW-0808">Transferase</keyword>
<evidence type="ECO:0000256" key="8">
    <source>
        <dbReference type="ARBA" id="ARBA00023136"/>
    </source>
</evidence>
<keyword evidence="4 10" id="KW-0328">Glycosyltransferase</keyword>
<evidence type="ECO:0000256" key="9">
    <source>
        <dbReference type="ARBA" id="ARBA00093617"/>
    </source>
</evidence>
<feature type="transmembrane region" description="Helical" evidence="10">
    <location>
        <begin position="189"/>
        <end position="207"/>
    </location>
</feature>
<keyword evidence="6 10" id="KW-0812">Transmembrane</keyword>
<evidence type="ECO:0000256" key="11">
    <source>
        <dbReference type="SAM" id="MobiDB-lite"/>
    </source>
</evidence>
<feature type="transmembrane region" description="Helical" evidence="10">
    <location>
        <begin position="241"/>
        <end position="259"/>
    </location>
</feature>
<feature type="transmembrane region" description="Helical" evidence="10">
    <location>
        <begin position="469"/>
        <end position="486"/>
    </location>
</feature>
<evidence type="ECO:0000256" key="5">
    <source>
        <dbReference type="ARBA" id="ARBA00022679"/>
    </source>
</evidence>
<evidence type="ECO:0000256" key="4">
    <source>
        <dbReference type="ARBA" id="ARBA00022676"/>
    </source>
</evidence>
<sequence length="600" mass="64986">MPTDGDDTERVPSGPGATPHTAADTLPAAAGDRPGTAATPAGTADPGTTTGDPAALPEDPVAPPEEPHERRLLDRLLGAGTLALDATPRARLNGWLWALAVTALAGFLRLWNLGRPHSLVFDETYYVKQAYSLLVRGYEASWGEEPNAAFEAGDTSMLGTDPEYVVHPPMGKWMIALGMRLGGGVESSSAWRLAAAVCGTLAVLMIARIARRLFASTALGTTAGLFLALDGQAIVQSRVSLLDPFLMFFALAAFGCLILDREQARRRLAVRSAAVLDAGGTLGWGPGLGFRWWRLAAGVLLGLAIGTKWSGLYFLAVFGLLTVMWDATARRSAGVRPWVRATLVKDAVVAFLVMVPTALLTYLGTWAGWFATDGGWNRHWAQDNPGQGVTWLPPALRSLWAYHQDMWRFHNGLETPHGYAAGPLGWIVQWRPTSFFYPPEVSGLTGEAAQRACGAESCSQAIVAVGNPLIWWAGAAAILVALFWLVRYRDWRAGAVLSGVVAGWLPWFAYAHRTIFAFYTVAFVPWVVLTLVYVLGLLVGPAVGDDGTDGDRRARRWTIAAIGVFVALVVGVGLFFYPVWAAFVIPWEQWHLRMWLPTWV</sequence>
<proteinExistence type="inferred from homology"/>
<dbReference type="PANTHER" id="PTHR10050">
    <property type="entry name" value="DOLICHYL-PHOSPHATE-MANNOSE--PROTEIN MANNOSYLTRANSFERASE"/>
    <property type="match status" value="1"/>
</dbReference>
<reference evidence="14 15" key="1">
    <citation type="submission" date="2022-07" db="EMBL/GenBank/DDBJ databases">
        <title>Novel species in genus cellulomonas.</title>
        <authorList>
            <person name="Ye L."/>
        </authorList>
    </citation>
    <scope>NUCLEOTIDE SEQUENCE [LARGE SCALE GENOMIC DNA]</scope>
    <source>
        <strain evidence="15">zg-Y908</strain>
    </source>
</reference>
<keyword evidence="8 10" id="KW-0472">Membrane</keyword>
<dbReference type="EC" id="2.4.1.-" evidence="10"/>
<evidence type="ECO:0000256" key="2">
    <source>
        <dbReference type="ARBA" id="ARBA00004922"/>
    </source>
</evidence>
<comment type="pathway">
    <text evidence="2 10">Protein modification; protein glycosylation.</text>
</comment>
<dbReference type="Pfam" id="PF02366">
    <property type="entry name" value="PMT"/>
    <property type="match status" value="1"/>
</dbReference>
<evidence type="ECO:0000313" key="14">
    <source>
        <dbReference type="EMBL" id="UUI65976.1"/>
    </source>
</evidence>
<feature type="transmembrane region" description="Helical" evidence="10">
    <location>
        <begin position="309"/>
        <end position="327"/>
    </location>
</feature>
<keyword evidence="10" id="KW-1003">Cell membrane</keyword>
<dbReference type="Proteomes" id="UP001317322">
    <property type="component" value="Chromosome"/>
</dbReference>
<evidence type="ECO:0000256" key="7">
    <source>
        <dbReference type="ARBA" id="ARBA00022989"/>
    </source>
</evidence>
<dbReference type="InterPro" id="IPR003342">
    <property type="entry name" value="ArnT-like_N"/>
</dbReference>
<dbReference type="RefSeq" id="WP_227564090.1">
    <property type="nucleotide sequence ID" value="NZ_CP101989.1"/>
</dbReference>
<evidence type="ECO:0000313" key="15">
    <source>
        <dbReference type="Proteomes" id="UP001317322"/>
    </source>
</evidence>
<feature type="transmembrane region" description="Helical" evidence="10">
    <location>
        <begin position="559"/>
        <end position="585"/>
    </location>
</feature>
<evidence type="ECO:0000256" key="10">
    <source>
        <dbReference type="RuleBase" id="RU367007"/>
    </source>
</evidence>
<gene>
    <name evidence="14" type="ORF">NP075_04380</name>
</gene>
<comment type="similarity">
    <text evidence="3 10">Belongs to the glycosyltransferase 39 family.</text>
</comment>
<evidence type="ECO:0000259" key="12">
    <source>
        <dbReference type="Pfam" id="PF02366"/>
    </source>
</evidence>
<evidence type="ECO:0000256" key="6">
    <source>
        <dbReference type="ARBA" id="ARBA00022692"/>
    </source>
</evidence>
<feature type="domain" description="Protein O-mannosyl-transferase C-terminal four TM" evidence="13">
    <location>
        <begin position="396"/>
        <end position="599"/>
    </location>
</feature>
<dbReference type="Pfam" id="PF16192">
    <property type="entry name" value="PMT_4TMC"/>
    <property type="match status" value="1"/>
</dbReference>
<feature type="transmembrane region" description="Helical" evidence="10">
    <location>
        <begin position="94"/>
        <end position="111"/>
    </location>
</feature>
<protein>
    <recommendedName>
        <fullName evidence="9 10">Polyprenol-phosphate-mannose--protein mannosyltransferase</fullName>
        <ecNumber evidence="10">2.4.1.-</ecNumber>
    </recommendedName>
</protein>
<feature type="region of interest" description="Disordered" evidence="11">
    <location>
        <begin position="1"/>
        <end position="68"/>
    </location>
</feature>
<keyword evidence="15" id="KW-1185">Reference proteome</keyword>
<feature type="transmembrane region" description="Helical" evidence="10">
    <location>
        <begin position="348"/>
        <end position="371"/>
    </location>
</feature>
<feature type="domain" description="ArnT-like N-terminal" evidence="12">
    <location>
        <begin position="184"/>
        <end position="364"/>
    </location>
</feature>